<dbReference type="GO" id="GO:0005524">
    <property type="term" value="F:ATP binding"/>
    <property type="evidence" value="ECO:0007669"/>
    <property type="project" value="UniProtKB-KW"/>
</dbReference>
<dbReference type="InterPro" id="IPR031322">
    <property type="entry name" value="Shikimate/glucono_kinase"/>
</dbReference>
<evidence type="ECO:0000256" key="1">
    <source>
        <dbReference type="ARBA" id="ARBA00004761"/>
    </source>
</evidence>
<evidence type="ECO:0000256" key="9">
    <source>
        <dbReference type="ARBA" id="ARBA00048090"/>
    </source>
</evidence>
<comment type="catalytic activity">
    <reaction evidence="9 10">
        <text>D-gluconate + ATP = 6-phospho-D-gluconate + ADP + H(+)</text>
        <dbReference type="Rhea" id="RHEA:19433"/>
        <dbReference type="ChEBI" id="CHEBI:15378"/>
        <dbReference type="ChEBI" id="CHEBI:18391"/>
        <dbReference type="ChEBI" id="CHEBI:30616"/>
        <dbReference type="ChEBI" id="CHEBI:58759"/>
        <dbReference type="ChEBI" id="CHEBI:456216"/>
        <dbReference type="EC" id="2.7.1.12"/>
    </reaction>
</comment>
<evidence type="ECO:0000256" key="4">
    <source>
        <dbReference type="ARBA" id="ARBA00022679"/>
    </source>
</evidence>
<dbReference type="NCBIfam" id="TIGR01313">
    <property type="entry name" value="therm_gnt_kin"/>
    <property type="match status" value="1"/>
</dbReference>
<keyword evidence="6 10" id="KW-0418">Kinase</keyword>
<sequence length="165" mass="18031">MGVSGCGKSTVGRALAARLELTFQDGDRLHPETNIARMSRGEPLTDADRGPWLKAVAAALRPGTVMACSALRRQYRDLLREFAPADVLFIYLHGTREKLLERMRHREGHFMPVALLDSQLATLEEPEPDERHLKVGIAPPTAEIVATIGSRTNQTICPNGHGGGI</sequence>
<comment type="pathway">
    <text evidence="1">Carbohydrate acid metabolism.</text>
</comment>
<dbReference type="SUPFAM" id="SSF52540">
    <property type="entry name" value="P-loop containing nucleoside triphosphate hydrolases"/>
    <property type="match status" value="1"/>
</dbReference>
<name>A0A7H9C152_PARPN</name>
<comment type="similarity">
    <text evidence="2 10">Belongs to the gluconokinase GntK/GntV family.</text>
</comment>
<organism evidence="11 12">
    <name type="scientific">Paracoccus pantotrophus</name>
    <name type="common">Thiosphaera pantotropha</name>
    <dbReference type="NCBI Taxonomy" id="82367"/>
    <lineage>
        <taxon>Bacteria</taxon>
        <taxon>Pseudomonadati</taxon>
        <taxon>Pseudomonadota</taxon>
        <taxon>Alphaproteobacteria</taxon>
        <taxon>Rhodobacterales</taxon>
        <taxon>Paracoccaceae</taxon>
        <taxon>Paracoccus</taxon>
    </lineage>
</organism>
<evidence type="ECO:0000313" key="11">
    <source>
        <dbReference type="EMBL" id="QLH17099.1"/>
    </source>
</evidence>
<dbReference type="CDD" id="cd02021">
    <property type="entry name" value="GntK"/>
    <property type="match status" value="1"/>
</dbReference>
<geneLocation type="plasmid" evidence="11 12">
    <name>unnamed2</name>
</geneLocation>
<keyword evidence="11" id="KW-0614">Plasmid</keyword>
<keyword evidence="7 10" id="KW-0067">ATP-binding</keyword>
<dbReference type="EC" id="2.7.1.12" evidence="3 10"/>
<proteinExistence type="inferred from homology"/>
<dbReference type="InterPro" id="IPR027417">
    <property type="entry name" value="P-loop_NTPase"/>
</dbReference>
<dbReference type="EMBL" id="CP058692">
    <property type="protein sequence ID" value="QLH17099.1"/>
    <property type="molecule type" value="Genomic_DNA"/>
</dbReference>
<dbReference type="Pfam" id="PF01202">
    <property type="entry name" value="SKI"/>
    <property type="match status" value="1"/>
</dbReference>
<accession>A0A7H9C152</accession>
<evidence type="ECO:0000256" key="5">
    <source>
        <dbReference type="ARBA" id="ARBA00022741"/>
    </source>
</evidence>
<keyword evidence="8" id="KW-0311">Gluconate utilization</keyword>
<keyword evidence="4 10" id="KW-0808">Transferase</keyword>
<evidence type="ECO:0000256" key="3">
    <source>
        <dbReference type="ARBA" id="ARBA00012054"/>
    </source>
</evidence>
<dbReference type="Gene3D" id="3.40.50.300">
    <property type="entry name" value="P-loop containing nucleotide triphosphate hydrolases"/>
    <property type="match status" value="1"/>
</dbReference>
<protein>
    <recommendedName>
        <fullName evidence="3 10">Gluconokinase</fullName>
        <ecNumber evidence="3 10">2.7.1.12</ecNumber>
    </recommendedName>
</protein>
<dbReference type="Proteomes" id="UP000509322">
    <property type="component" value="Plasmid unnamed2"/>
</dbReference>
<dbReference type="GO" id="GO:0046316">
    <property type="term" value="F:gluconokinase activity"/>
    <property type="evidence" value="ECO:0007669"/>
    <property type="project" value="UniProtKB-EC"/>
</dbReference>
<evidence type="ECO:0000256" key="2">
    <source>
        <dbReference type="ARBA" id="ARBA00008420"/>
    </source>
</evidence>
<evidence type="ECO:0000313" key="12">
    <source>
        <dbReference type="Proteomes" id="UP000509322"/>
    </source>
</evidence>
<dbReference type="PANTHER" id="PTHR43442">
    <property type="entry name" value="GLUCONOKINASE-RELATED"/>
    <property type="match status" value="1"/>
</dbReference>
<dbReference type="FunFam" id="3.40.50.300:FF:000522">
    <property type="entry name" value="Gluconokinase"/>
    <property type="match status" value="1"/>
</dbReference>
<evidence type="ECO:0000256" key="7">
    <source>
        <dbReference type="ARBA" id="ARBA00022840"/>
    </source>
</evidence>
<evidence type="ECO:0000256" key="6">
    <source>
        <dbReference type="ARBA" id="ARBA00022777"/>
    </source>
</evidence>
<keyword evidence="5 10" id="KW-0547">Nucleotide-binding</keyword>
<evidence type="ECO:0000256" key="8">
    <source>
        <dbReference type="ARBA" id="ARBA00023064"/>
    </source>
</evidence>
<evidence type="ECO:0000256" key="10">
    <source>
        <dbReference type="RuleBase" id="RU363066"/>
    </source>
</evidence>
<gene>
    <name evidence="11" type="ORF">HYQ43_22995</name>
</gene>
<dbReference type="GO" id="GO:0019521">
    <property type="term" value="P:D-gluconate metabolic process"/>
    <property type="evidence" value="ECO:0007669"/>
    <property type="project" value="UniProtKB-KW"/>
</dbReference>
<dbReference type="GO" id="GO:0005737">
    <property type="term" value="C:cytoplasm"/>
    <property type="evidence" value="ECO:0007669"/>
    <property type="project" value="TreeGrafter"/>
</dbReference>
<dbReference type="InterPro" id="IPR006001">
    <property type="entry name" value="Therm_gnt_kin"/>
</dbReference>
<dbReference type="PANTHER" id="PTHR43442:SF3">
    <property type="entry name" value="GLUCONOKINASE-RELATED"/>
    <property type="match status" value="1"/>
</dbReference>
<dbReference type="AlphaFoldDB" id="A0A7H9C152"/>
<reference evidence="11 12" key="1">
    <citation type="submission" date="2020-07" db="EMBL/GenBank/DDBJ databases">
        <title>The complete genome of Paracoccus pantotrophus ACCC 10489.</title>
        <authorList>
            <person name="Si Y."/>
        </authorList>
    </citation>
    <scope>NUCLEOTIDE SEQUENCE [LARGE SCALE GENOMIC DNA]</scope>
    <source>
        <strain evidence="11 12">ACCC10489</strain>
        <plasmid evidence="11 12">unnamed2</plasmid>
    </source>
</reference>